<dbReference type="PANTHER" id="PTHR40078">
    <property type="entry name" value="INTEGRAL MEMBRANE PROTEIN-RELATED"/>
    <property type="match status" value="1"/>
</dbReference>
<keyword evidence="1" id="KW-0812">Transmembrane</keyword>
<name>A0A212JEH7_9FIRM</name>
<evidence type="ECO:0000256" key="1">
    <source>
        <dbReference type="SAM" id="Phobius"/>
    </source>
</evidence>
<dbReference type="PANTHER" id="PTHR40078:SF1">
    <property type="entry name" value="INTEGRAL MEMBRANE PROTEIN"/>
    <property type="match status" value="1"/>
</dbReference>
<keyword evidence="1" id="KW-1133">Transmembrane helix</keyword>
<feature type="transmembrane region" description="Helical" evidence="1">
    <location>
        <begin position="76"/>
        <end position="96"/>
    </location>
</feature>
<protein>
    <submittedName>
        <fullName evidence="2">Membrane spanning protein</fullName>
    </submittedName>
</protein>
<feature type="transmembrane region" description="Helical" evidence="1">
    <location>
        <begin position="108"/>
        <end position="128"/>
    </location>
</feature>
<sequence length="216" mass="24620">MMKKILYSFFAFMMLGFGISLQIKAGIGQSMFNAFSLILGDLFNLEVGTVLNILNMMFFIAYLIIKRSRINRLDMIQIAATIANGYIVNFYVYIILNHLIIQTYYMKVIIFIIGLLLASLSLGAILAMEIIRFPLESLCILLGQKLGRSLATIRMRFDILFLVSTLLLTFVFSHSLYIREGTILSFFLLSKLIGLSYSFLKKHSAEKPGRQELEQP</sequence>
<proteinExistence type="predicted"/>
<keyword evidence="1" id="KW-0472">Membrane</keyword>
<dbReference type="Pfam" id="PF19700">
    <property type="entry name" value="DUF6198"/>
    <property type="match status" value="1"/>
</dbReference>
<feature type="transmembrane region" description="Helical" evidence="1">
    <location>
        <begin position="157"/>
        <end position="177"/>
    </location>
</feature>
<gene>
    <name evidence="2" type="ORF">KL86CLO1_10963</name>
</gene>
<dbReference type="AlphaFoldDB" id="A0A212JEH7"/>
<evidence type="ECO:0000313" key="2">
    <source>
        <dbReference type="EMBL" id="SBV97830.1"/>
    </source>
</evidence>
<feature type="transmembrane region" description="Helical" evidence="1">
    <location>
        <begin position="183"/>
        <end position="200"/>
    </location>
</feature>
<feature type="transmembrane region" description="Helical" evidence="1">
    <location>
        <begin position="5"/>
        <end position="23"/>
    </location>
</feature>
<feature type="transmembrane region" description="Helical" evidence="1">
    <location>
        <begin position="43"/>
        <end position="64"/>
    </location>
</feature>
<accession>A0A212JEH7</accession>
<reference evidence="2" key="1">
    <citation type="submission" date="2016-04" db="EMBL/GenBank/DDBJ databases">
        <authorList>
            <person name="Evans L.H."/>
            <person name="Alamgir A."/>
            <person name="Owens N."/>
            <person name="Weber N.D."/>
            <person name="Virtaneva K."/>
            <person name="Barbian K."/>
            <person name="Babar A."/>
            <person name="Rosenke K."/>
        </authorList>
    </citation>
    <scope>NUCLEOTIDE SEQUENCE</scope>
    <source>
        <strain evidence="2">86</strain>
    </source>
</reference>
<organism evidence="2">
    <name type="scientific">uncultured Eubacteriales bacterium</name>
    <dbReference type="NCBI Taxonomy" id="172733"/>
    <lineage>
        <taxon>Bacteria</taxon>
        <taxon>Bacillati</taxon>
        <taxon>Bacillota</taxon>
        <taxon>Clostridia</taxon>
        <taxon>Eubacteriales</taxon>
        <taxon>environmental samples</taxon>
    </lineage>
</organism>
<dbReference type="EMBL" id="FLUN01000001">
    <property type="protein sequence ID" value="SBV97830.1"/>
    <property type="molecule type" value="Genomic_DNA"/>
</dbReference>
<dbReference type="InterPro" id="IPR038750">
    <property type="entry name" value="YczE/YyaS-like"/>
</dbReference>